<dbReference type="AlphaFoldDB" id="A0A7I4YTB0"/>
<reference evidence="3" key="1">
    <citation type="submission" date="2020-12" db="UniProtKB">
        <authorList>
            <consortium name="WormBaseParasite"/>
        </authorList>
    </citation>
    <scope>IDENTIFICATION</scope>
    <source>
        <strain evidence="3">MHco3</strain>
    </source>
</reference>
<keyword evidence="2" id="KW-1185">Reference proteome</keyword>
<dbReference type="Proteomes" id="UP000025227">
    <property type="component" value="Unplaced"/>
</dbReference>
<proteinExistence type="predicted"/>
<evidence type="ECO:0000313" key="3">
    <source>
        <dbReference type="WBParaSite" id="HCON_00141070-00001"/>
    </source>
</evidence>
<protein>
    <submittedName>
        <fullName evidence="3">Transmembrane protein</fullName>
    </submittedName>
</protein>
<keyword evidence="1" id="KW-0732">Signal</keyword>
<organism evidence="2 3">
    <name type="scientific">Haemonchus contortus</name>
    <name type="common">Barber pole worm</name>
    <dbReference type="NCBI Taxonomy" id="6289"/>
    <lineage>
        <taxon>Eukaryota</taxon>
        <taxon>Metazoa</taxon>
        <taxon>Ecdysozoa</taxon>
        <taxon>Nematoda</taxon>
        <taxon>Chromadorea</taxon>
        <taxon>Rhabditida</taxon>
        <taxon>Rhabditina</taxon>
        <taxon>Rhabditomorpha</taxon>
        <taxon>Strongyloidea</taxon>
        <taxon>Trichostrongylidae</taxon>
        <taxon>Haemonchus</taxon>
    </lineage>
</organism>
<accession>A0A7I4YTB0</accession>
<sequence length="45" mass="4886">VTRRAMARYFSLPLLLIALLMVCSVIPSVSSSKAAGKNREPDCGY</sequence>
<evidence type="ECO:0000256" key="1">
    <source>
        <dbReference type="SAM" id="SignalP"/>
    </source>
</evidence>
<evidence type="ECO:0000313" key="2">
    <source>
        <dbReference type="Proteomes" id="UP000025227"/>
    </source>
</evidence>
<dbReference type="WBParaSite" id="HCON_00141070-00001">
    <property type="protein sequence ID" value="HCON_00141070-00001"/>
    <property type="gene ID" value="HCON_00141070"/>
</dbReference>
<feature type="chain" id="PRO_5029472783" evidence="1">
    <location>
        <begin position="32"/>
        <end position="45"/>
    </location>
</feature>
<feature type="signal peptide" evidence="1">
    <location>
        <begin position="1"/>
        <end position="31"/>
    </location>
</feature>
<name>A0A7I4YTB0_HAECO</name>